<reference evidence="2 3" key="1">
    <citation type="submission" date="2019-04" db="EMBL/GenBank/DDBJ databases">
        <title>Friends and foes A comparative genomics studyof 23 Aspergillus species from section Flavi.</title>
        <authorList>
            <consortium name="DOE Joint Genome Institute"/>
            <person name="Kjaerbolling I."/>
            <person name="Vesth T."/>
            <person name="Frisvad J.C."/>
            <person name="Nybo J.L."/>
            <person name="Theobald S."/>
            <person name="Kildgaard S."/>
            <person name="Isbrandt T."/>
            <person name="Kuo A."/>
            <person name="Sato A."/>
            <person name="Lyhne E.K."/>
            <person name="Kogle M.E."/>
            <person name="Wiebenga A."/>
            <person name="Kun R.S."/>
            <person name="Lubbers R.J."/>
            <person name="Makela M.R."/>
            <person name="Barry K."/>
            <person name="Chovatia M."/>
            <person name="Clum A."/>
            <person name="Daum C."/>
            <person name="Haridas S."/>
            <person name="He G."/>
            <person name="LaButti K."/>
            <person name="Lipzen A."/>
            <person name="Mondo S."/>
            <person name="Riley R."/>
            <person name="Salamov A."/>
            <person name="Simmons B.A."/>
            <person name="Magnuson J.K."/>
            <person name="Henrissat B."/>
            <person name="Mortensen U.H."/>
            <person name="Larsen T.O."/>
            <person name="Devries R.P."/>
            <person name="Grigoriev I.V."/>
            <person name="Machida M."/>
            <person name="Baker S.E."/>
            <person name="Andersen M.R."/>
        </authorList>
    </citation>
    <scope>NUCLEOTIDE SEQUENCE [LARGE SCALE GENOMIC DNA]</scope>
    <source>
        <strain evidence="2 3">IBT 29228</strain>
    </source>
</reference>
<keyword evidence="3" id="KW-1185">Reference proteome</keyword>
<dbReference type="Proteomes" id="UP000326198">
    <property type="component" value="Unassembled WGS sequence"/>
</dbReference>
<dbReference type="Pfam" id="PF06985">
    <property type="entry name" value="HET"/>
    <property type="match status" value="1"/>
</dbReference>
<dbReference type="InterPro" id="IPR055530">
    <property type="entry name" value="DUF7104"/>
</dbReference>
<dbReference type="PANTHER" id="PTHR24148:SF78">
    <property type="entry name" value="HETEROKARYON INCOMPATIBILITY DOMAIN-CONTAINING PROTEIN"/>
    <property type="match status" value="1"/>
</dbReference>
<dbReference type="PANTHER" id="PTHR24148">
    <property type="entry name" value="ANKYRIN REPEAT DOMAIN-CONTAINING PROTEIN 39 HOMOLOG-RELATED"/>
    <property type="match status" value="1"/>
</dbReference>
<gene>
    <name evidence="2" type="ORF">BDV26DRAFT_175908</name>
</gene>
<sequence>MPSKPEHALYASRPFFTYPTLPQEPYITRMIRLLPHKDKGAPIQCELFNYNLSETGGGSHLYEALSYVWGSEVKPASIILDGCTFHVTMNLHSALIHLRNNQLARTLWVDAICINQDEEDQGYEKSKQIPLMRTIYAQADRVIVWLGDAVEDGDKALEGIGRLGERRDTDSFLDTPVSSDAYRQLLRRDWFSRIWVLQEVGVARCISIMCGSVYINGHIFCEGLSRLRLSSDFLSRIGPVAYLINGALYRPKHEVGSYGSLSIGELIGMYQNHDATKQHDKVYALLGLSADLTTTVLEPNYNLTWKEVFKKVINYIFPECSVEAWTETETAVIKSRGWILGLINSVDENVSESGKQEVEVIFNGIAKSLGYQYYWENYWEIQASAALIQDGDIICLLKGALKPTIIRLCKDYFTVITPAVTPQQNEYEESPTATSQESYSTGGLCDILLTWNYSLAKTESDHKPEVMFQHLDIASNYREGPPDAEKRLKHMTLAVVEIATRALMQREPNTNAIKRLLRQSGTEDTTIEDLIMAYTYMDGPVYHKDRSPAEMFSQYLLRCQKDDLPISEETIITAMNCQSYSCIILELFLQHQGAKLPVSEEVLKAAAGNGYIGYRVMEVLFQHRGESLPVSEEVVKAAAGNASEIIEILFQHRGESLPVSEEVVKTAAGNGSGGYKIMETLFQHRGESLPISEEVVKAAAGNEYRVMKVLFQHRGDSLPISEEVVKAAARNEGYSGPEILQVLFKHRGDSLPISEEVVKAAAMNSRQGSEIMHILFQYRGANLPVPEEVAKEVAESYESFQSITGLNFKKRRL</sequence>
<name>A0A5N7BBC4_9EURO</name>
<dbReference type="EMBL" id="ML736199">
    <property type="protein sequence ID" value="KAE8379051.1"/>
    <property type="molecule type" value="Genomic_DNA"/>
</dbReference>
<dbReference type="SUPFAM" id="SSF140860">
    <property type="entry name" value="Pseudo ankyrin repeat-like"/>
    <property type="match status" value="1"/>
</dbReference>
<protein>
    <submittedName>
        <fullName evidence="2">HET-domain-containing protein</fullName>
    </submittedName>
</protein>
<accession>A0A5N7BBC4</accession>
<dbReference type="InterPro" id="IPR010730">
    <property type="entry name" value="HET"/>
</dbReference>
<dbReference type="InterPro" id="IPR052895">
    <property type="entry name" value="HetReg/Transcr_Mod"/>
</dbReference>
<feature type="domain" description="Heterokaryon incompatibility" evidence="1">
    <location>
        <begin position="62"/>
        <end position="199"/>
    </location>
</feature>
<evidence type="ECO:0000313" key="2">
    <source>
        <dbReference type="EMBL" id="KAE8379051.1"/>
    </source>
</evidence>
<proteinExistence type="predicted"/>
<organism evidence="2 3">
    <name type="scientific">Aspergillus bertholletiae</name>
    <dbReference type="NCBI Taxonomy" id="1226010"/>
    <lineage>
        <taxon>Eukaryota</taxon>
        <taxon>Fungi</taxon>
        <taxon>Dikarya</taxon>
        <taxon>Ascomycota</taxon>
        <taxon>Pezizomycotina</taxon>
        <taxon>Eurotiomycetes</taxon>
        <taxon>Eurotiomycetidae</taxon>
        <taxon>Eurotiales</taxon>
        <taxon>Aspergillaceae</taxon>
        <taxon>Aspergillus</taxon>
        <taxon>Aspergillus subgen. Circumdati</taxon>
    </lineage>
</organism>
<dbReference type="OrthoDB" id="3477286at2759"/>
<evidence type="ECO:0000259" key="1">
    <source>
        <dbReference type="Pfam" id="PF06985"/>
    </source>
</evidence>
<dbReference type="Pfam" id="PF23397">
    <property type="entry name" value="DUF7104"/>
    <property type="match status" value="6"/>
</dbReference>
<evidence type="ECO:0000313" key="3">
    <source>
        <dbReference type="Proteomes" id="UP000326198"/>
    </source>
</evidence>
<dbReference type="AlphaFoldDB" id="A0A5N7BBC4"/>